<gene>
    <name evidence="1" type="ORF">UCREL1_4569</name>
</gene>
<evidence type="ECO:0000313" key="1">
    <source>
        <dbReference type="EMBL" id="EMR68422.1"/>
    </source>
</evidence>
<protein>
    <submittedName>
        <fullName evidence="1">Uncharacterized protein</fullName>
    </submittedName>
</protein>
<name>M7SVV9_EUTLA</name>
<dbReference type="Proteomes" id="UP000012174">
    <property type="component" value="Unassembled WGS sequence"/>
</dbReference>
<proteinExistence type="predicted"/>
<dbReference type="OrthoDB" id="4702214at2759"/>
<dbReference type="AlphaFoldDB" id="M7SVV9"/>
<keyword evidence="2" id="KW-1185">Reference proteome</keyword>
<evidence type="ECO:0000313" key="2">
    <source>
        <dbReference type="Proteomes" id="UP000012174"/>
    </source>
</evidence>
<dbReference type="STRING" id="1287681.M7SVV9"/>
<organism evidence="1 2">
    <name type="scientific">Eutypa lata (strain UCR-EL1)</name>
    <name type="common">Grapevine dieback disease fungus</name>
    <name type="synonym">Eutypa armeniacae</name>
    <dbReference type="NCBI Taxonomy" id="1287681"/>
    <lineage>
        <taxon>Eukaryota</taxon>
        <taxon>Fungi</taxon>
        <taxon>Dikarya</taxon>
        <taxon>Ascomycota</taxon>
        <taxon>Pezizomycotina</taxon>
        <taxon>Sordariomycetes</taxon>
        <taxon>Xylariomycetidae</taxon>
        <taxon>Xylariales</taxon>
        <taxon>Diatrypaceae</taxon>
        <taxon>Eutypa</taxon>
    </lineage>
</organism>
<dbReference type="HOGENOM" id="CLU_1142606_0_0_1"/>
<dbReference type="EMBL" id="KB706241">
    <property type="protein sequence ID" value="EMR68422.1"/>
    <property type="molecule type" value="Genomic_DNA"/>
</dbReference>
<accession>M7SVV9</accession>
<dbReference type="KEGG" id="ela:UCREL1_4569"/>
<reference evidence="2" key="1">
    <citation type="journal article" date="2013" name="Genome Announc.">
        <title>Draft genome sequence of the grapevine dieback fungus Eutypa lata UCR-EL1.</title>
        <authorList>
            <person name="Blanco-Ulate B."/>
            <person name="Rolshausen P.E."/>
            <person name="Cantu D."/>
        </authorList>
    </citation>
    <scope>NUCLEOTIDE SEQUENCE [LARGE SCALE GENOMIC DNA]</scope>
    <source>
        <strain evidence="2">UCR-EL1</strain>
    </source>
</reference>
<sequence length="243" mass="27144">MATTTIPAQMENPFVDTQGDVDSVLEPAKVGFKRYSLYYTTSRLDARLHLGSSTSPASYYFESKMALSSPQLFLRRGADATAPVVNFARLQSTSRHILLGAGSYTKQAAEVGRVAWEELRREKNLMHRSDYHFSTGVADDDNNNNGKKTAFCWRKNKDRILRTVYECVDENGNSVARLFSGGALNWRKGGEIDTAEGLSQALEEYLIMSALAVWVMEAFDYQSLLNGYSDSNKKGYDGSKKKD</sequence>